<keyword evidence="2" id="KW-1185">Reference proteome</keyword>
<dbReference type="AlphaFoldDB" id="A0A5A7QQR6"/>
<accession>A0A5A7QQR6</accession>
<organism evidence="1 2">
    <name type="scientific">Striga asiatica</name>
    <name type="common">Asiatic witchweed</name>
    <name type="synonym">Buchnera asiatica</name>
    <dbReference type="NCBI Taxonomy" id="4170"/>
    <lineage>
        <taxon>Eukaryota</taxon>
        <taxon>Viridiplantae</taxon>
        <taxon>Streptophyta</taxon>
        <taxon>Embryophyta</taxon>
        <taxon>Tracheophyta</taxon>
        <taxon>Spermatophyta</taxon>
        <taxon>Magnoliopsida</taxon>
        <taxon>eudicotyledons</taxon>
        <taxon>Gunneridae</taxon>
        <taxon>Pentapetalae</taxon>
        <taxon>asterids</taxon>
        <taxon>lamiids</taxon>
        <taxon>Lamiales</taxon>
        <taxon>Orobanchaceae</taxon>
        <taxon>Buchnereae</taxon>
        <taxon>Striga</taxon>
    </lineage>
</organism>
<reference evidence="2" key="1">
    <citation type="journal article" date="2019" name="Curr. Biol.">
        <title>Genome Sequence of Striga asiatica Provides Insight into the Evolution of Plant Parasitism.</title>
        <authorList>
            <person name="Yoshida S."/>
            <person name="Kim S."/>
            <person name="Wafula E.K."/>
            <person name="Tanskanen J."/>
            <person name="Kim Y.M."/>
            <person name="Honaas L."/>
            <person name="Yang Z."/>
            <person name="Spallek T."/>
            <person name="Conn C.E."/>
            <person name="Ichihashi Y."/>
            <person name="Cheong K."/>
            <person name="Cui S."/>
            <person name="Der J.P."/>
            <person name="Gundlach H."/>
            <person name="Jiao Y."/>
            <person name="Hori C."/>
            <person name="Ishida J.K."/>
            <person name="Kasahara H."/>
            <person name="Kiba T."/>
            <person name="Kim M.S."/>
            <person name="Koo N."/>
            <person name="Laohavisit A."/>
            <person name="Lee Y.H."/>
            <person name="Lumba S."/>
            <person name="McCourt P."/>
            <person name="Mortimer J.C."/>
            <person name="Mutuku J.M."/>
            <person name="Nomura T."/>
            <person name="Sasaki-Sekimoto Y."/>
            <person name="Seto Y."/>
            <person name="Wang Y."/>
            <person name="Wakatake T."/>
            <person name="Sakakibara H."/>
            <person name="Demura T."/>
            <person name="Yamaguchi S."/>
            <person name="Yoneyama K."/>
            <person name="Manabe R.I."/>
            <person name="Nelson D.C."/>
            <person name="Schulman A.H."/>
            <person name="Timko M.P."/>
            <person name="dePamphilis C.W."/>
            <person name="Choi D."/>
            <person name="Shirasu K."/>
        </authorList>
    </citation>
    <scope>NUCLEOTIDE SEQUENCE [LARGE SCALE GENOMIC DNA]</scope>
    <source>
        <strain evidence="2">cv. UVA1</strain>
    </source>
</reference>
<name>A0A5A7QQR6_STRAF</name>
<protein>
    <submittedName>
        <fullName evidence="1">Isocitrate dehydrogenase</fullName>
    </submittedName>
</protein>
<dbReference type="EMBL" id="BKCP01008037">
    <property type="protein sequence ID" value="GER47695.1"/>
    <property type="molecule type" value="Genomic_DNA"/>
</dbReference>
<evidence type="ECO:0000313" key="1">
    <source>
        <dbReference type="EMBL" id="GER47695.1"/>
    </source>
</evidence>
<evidence type="ECO:0000313" key="2">
    <source>
        <dbReference type="Proteomes" id="UP000325081"/>
    </source>
</evidence>
<sequence length="111" mass="12599">MSTGVRSAKLLTRHTIYIQVPHSTPQVGDYPFLNGALTQGFPTKPSSLAFNKHPCLSTRFPDYKSPHSDSIQDSLRKRIDVIETHRGIIEKKKPRLLSNKEGKRVVTQMDR</sequence>
<gene>
    <name evidence="1" type="ORF">STAS_24821</name>
</gene>
<dbReference type="Proteomes" id="UP000325081">
    <property type="component" value="Unassembled WGS sequence"/>
</dbReference>
<proteinExistence type="predicted"/>
<comment type="caution">
    <text evidence="1">The sequence shown here is derived from an EMBL/GenBank/DDBJ whole genome shotgun (WGS) entry which is preliminary data.</text>
</comment>